<evidence type="ECO:0000313" key="1">
    <source>
        <dbReference type="EMBL" id="MDU0353504.1"/>
    </source>
</evidence>
<dbReference type="Gene3D" id="2.40.160.10">
    <property type="entry name" value="Porin"/>
    <property type="match status" value="1"/>
</dbReference>
<dbReference type="RefSeq" id="WP_316027982.1">
    <property type="nucleotide sequence ID" value="NZ_JAWDIO010000002.1"/>
</dbReference>
<name>A0ABU3SU12_9ALTE</name>
<comment type="caution">
    <text evidence="1">The sequence shown here is derived from an EMBL/GenBank/DDBJ whole genome shotgun (WGS) entry which is preliminary data.</text>
</comment>
<evidence type="ECO:0000313" key="2">
    <source>
        <dbReference type="Proteomes" id="UP001247805"/>
    </source>
</evidence>
<dbReference type="InterPro" id="IPR023614">
    <property type="entry name" value="Porin_dom_sf"/>
</dbReference>
<gene>
    <name evidence="1" type="ORF">RS130_05795</name>
</gene>
<dbReference type="EMBL" id="JAWDIO010000002">
    <property type="protein sequence ID" value="MDU0353504.1"/>
    <property type="molecule type" value="Genomic_DNA"/>
</dbReference>
<protein>
    <recommendedName>
        <fullName evidence="3">Porin domain-containing protein</fullName>
    </recommendedName>
</protein>
<dbReference type="Proteomes" id="UP001247805">
    <property type="component" value="Unassembled WGS sequence"/>
</dbReference>
<evidence type="ECO:0008006" key="3">
    <source>
        <dbReference type="Google" id="ProtNLM"/>
    </source>
</evidence>
<organism evidence="1 2">
    <name type="scientific">Paraglaciecola aquimarina</name>
    <dbReference type="NCBI Taxonomy" id="1235557"/>
    <lineage>
        <taxon>Bacteria</taxon>
        <taxon>Pseudomonadati</taxon>
        <taxon>Pseudomonadota</taxon>
        <taxon>Gammaproteobacteria</taxon>
        <taxon>Alteromonadales</taxon>
        <taxon>Alteromonadaceae</taxon>
        <taxon>Paraglaciecola</taxon>
    </lineage>
</organism>
<proteinExistence type="predicted"/>
<dbReference type="SUPFAM" id="SSF56935">
    <property type="entry name" value="Porins"/>
    <property type="match status" value="1"/>
</dbReference>
<reference evidence="1 2" key="1">
    <citation type="submission" date="2023-10" db="EMBL/GenBank/DDBJ databases">
        <title>Glaciecola aquimarina strain GGW-M5 nov., isolated from a coastal seawater.</title>
        <authorList>
            <person name="Bayburt H."/>
            <person name="Kim J.M."/>
            <person name="Choi B.J."/>
            <person name="Jeon C.O."/>
        </authorList>
    </citation>
    <scope>NUCLEOTIDE SEQUENCE [LARGE SCALE GENOMIC DNA]</scope>
    <source>
        <strain evidence="1 2">KCTC 32108</strain>
    </source>
</reference>
<sequence>MFLVLPLNALSAESDKLQFSGFSRVILGYLDDKNAEYIGYGNSVSASQQSLLGLQADYRFNQDLSFTGQVIGHTGELRLSGVEWLYFTYTPTNALRIKLGKQRIPFFNYSDSLDVGFAYPWLTLPQQFYDTVFFSTFEGILANYEWVIDDWVIDFEGYWGRYDDKIYLASGEIDTKVTGLFGGSTGFMYQNWSFSAAYNQGNAHLFLPEVIEFTDVLNQYGFTQNANWLNGDGLMHFYQLSLNYENLDYFFRSEMAKMKGESGPVPDIDSFYLSAGYNFSSFTLYISYSERDVYFEHLASLIPLGVSDELNILAAAYESIIGGFPDDKTTGTKIGLRWDWQYNIALKAELTLIEADKVSNDFALQDLGGFDNSALLYQLGLEWVF</sequence>
<accession>A0ABU3SU12</accession>
<keyword evidence="2" id="KW-1185">Reference proteome</keyword>